<sequence>METVNIVMGAFFLAVILLILAQVLLQPIKLVWKLLLNSAIGLAMLMAFNYFGGYFDFSIPVNIITVLIAGFLGIPGLILLACFKLII</sequence>
<feature type="transmembrane region" description="Helical" evidence="1">
    <location>
        <begin position="34"/>
        <end position="51"/>
    </location>
</feature>
<feature type="transmembrane region" description="Helical" evidence="1">
    <location>
        <begin position="63"/>
        <end position="86"/>
    </location>
</feature>
<dbReference type="eggNOG" id="ENOG5033C8V">
    <property type="taxonomic scope" value="Bacteria"/>
</dbReference>
<dbReference type="Proteomes" id="UP000000378">
    <property type="component" value="Chromosome"/>
</dbReference>
<dbReference type="OrthoDB" id="1699162at2"/>
<dbReference type="HOGENOM" id="CLU_167355_2_0_9"/>
<evidence type="ECO:0000313" key="2">
    <source>
        <dbReference type="EMBL" id="ADI00845.1"/>
    </source>
</evidence>
<feature type="transmembrane region" description="Helical" evidence="1">
    <location>
        <begin position="6"/>
        <end position="25"/>
    </location>
</feature>
<accession>D7CII0</accession>
<dbReference type="NCBIfam" id="TIGR02862">
    <property type="entry name" value="spore_BofA"/>
    <property type="match status" value="1"/>
</dbReference>
<evidence type="ECO:0000313" key="3">
    <source>
        <dbReference type="Proteomes" id="UP000000378"/>
    </source>
</evidence>
<protein>
    <submittedName>
        <fullName evidence="2">Pro-sigmaK processing inhibitor BofA</fullName>
    </submittedName>
</protein>
<name>D7CII0_SYNLT</name>
<evidence type="ECO:0000256" key="1">
    <source>
        <dbReference type="SAM" id="Phobius"/>
    </source>
</evidence>
<dbReference type="STRING" id="643648.Slip_0038"/>
<dbReference type="Pfam" id="PF07441">
    <property type="entry name" value="BofA"/>
    <property type="match status" value="1"/>
</dbReference>
<dbReference type="InterPro" id="IPR010001">
    <property type="entry name" value="BofA"/>
</dbReference>
<keyword evidence="3" id="KW-1185">Reference proteome</keyword>
<reference evidence="2 3" key="2">
    <citation type="journal article" date="2010" name="Stand. Genomic Sci.">
        <title>Complete genome sequence of Syntrophothermus lipocalidus type strain (TGB-C1).</title>
        <authorList>
            <person name="Djao O.D."/>
            <person name="Zhang X."/>
            <person name="Lucas S."/>
            <person name="Lapidus A."/>
            <person name="Del Rio T.G."/>
            <person name="Nolan M."/>
            <person name="Tice H."/>
            <person name="Cheng J.F."/>
            <person name="Han C."/>
            <person name="Tapia R."/>
            <person name="Goodwin L."/>
            <person name="Pitluck S."/>
            <person name="Liolios K."/>
            <person name="Ivanova N."/>
            <person name="Mavromatis K."/>
            <person name="Mikhailova N."/>
            <person name="Ovchinnikova G."/>
            <person name="Pati A."/>
            <person name="Brambilla E."/>
            <person name="Chen A."/>
            <person name="Palaniappan K."/>
            <person name="Land M."/>
            <person name="Hauser L."/>
            <person name="Chang Y.J."/>
            <person name="Jeffries C.D."/>
            <person name="Rohde M."/>
            <person name="Sikorski J."/>
            <person name="Spring S."/>
            <person name="Goker M."/>
            <person name="Detter J.C."/>
            <person name="Woyke T."/>
            <person name="Bristow J."/>
            <person name="Eisen J.A."/>
            <person name="Markowitz V."/>
            <person name="Hugenholtz P."/>
            <person name="Kyrpides N.C."/>
            <person name="Klenk H.P."/>
        </authorList>
    </citation>
    <scope>NUCLEOTIDE SEQUENCE [LARGE SCALE GENOMIC DNA]</scope>
    <source>
        <strain evidence="3">DSM 12680 / TGB-C1</strain>
    </source>
</reference>
<dbReference type="EMBL" id="CP002048">
    <property type="protein sequence ID" value="ADI00845.1"/>
    <property type="molecule type" value="Genomic_DNA"/>
</dbReference>
<keyword evidence="1" id="KW-0472">Membrane</keyword>
<keyword evidence="1" id="KW-1133">Transmembrane helix</keyword>
<proteinExistence type="predicted"/>
<organism evidence="2 3">
    <name type="scientific">Syntrophothermus lipocalidus (strain DSM 12680 / TGB-C1)</name>
    <dbReference type="NCBI Taxonomy" id="643648"/>
    <lineage>
        <taxon>Bacteria</taxon>
        <taxon>Bacillati</taxon>
        <taxon>Bacillota</taxon>
        <taxon>Clostridia</taxon>
        <taxon>Eubacteriales</taxon>
        <taxon>Syntrophomonadaceae</taxon>
        <taxon>Syntrophothermus</taxon>
    </lineage>
</organism>
<dbReference type="RefSeq" id="WP_013174249.1">
    <property type="nucleotide sequence ID" value="NC_014220.1"/>
</dbReference>
<gene>
    <name evidence="2" type="ordered locus">Slip_0038</name>
</gene>
<reference evidence="3" key="1">
    <citation type="journal article" date="2010" name="Stand. Genomic Sci.">
        <title>Complete genome sequence of Syntrophothermus lipocalidus type strain (TGB-C1T).</title>
        <authorList>
            <consortium name="US DOE Joint Genome Institute (JGI-PGF)"/>
            <person name="Djao O."/>
            <person name="Zhang X."/>
            <person name="Lucas S."/>
            <person name="Lapidus A."/>
            <person name="Glavina Del Rio T."/>
            <person name="Nolan M."/>
            <person name="Tice H."/>
            <person name="Cheng J."/>
            <person name="Han C."/>
            <person name="Tapia R."/>
            <person name="Goodwin L."/>
            <person name="Pitluck S."/>
            <person name="Liolios K."/>
            <person name="Ivanova N."/>
            <person name="Mavromatis K."/>
            <person name="Mikhailova N."/>
            <person name="Ovchinnikova G."/>
            <person name="Pati A."/>
            <person name="Brambilla E."/>
            <person name="Chen A."/>
            <person name="Palaniappan K."/>
            <person name="Land M."/>
            <person name="Hauser L."/>
            <person name="Chang Y."/>
            <person name="Jeffries C."/>
            <person name="Rohde M."/>
            <person name="Sikorski J."/>
            <person name="Spring S."/>
            <person name="Goker M."/>
            <person name="Detter J."/>
            <person name="Woyke T."/>
            <person name="Bristow J."/>
            <person name="Eisen J."/>
            <person name="Markowitz V."/>
            <person name="Hugenholtz P."/>
            <person name="Kyrpides N."/>
            <person name="Klenk H."/>
        </authorList>
    </citation>
    <scope>NUCLEOTIDE SEQUENCE [LARGE SCALE GENOMIC DNA]</scope>
    <source>
        <strain evidence="3">DSM 12680 / TGB-C1</strain>
    </source>
</reference>
<dbReference type="KEGG" id="slp:Slip_0038"/>
<keyword evidence="1" id="KW-0812">Transmembrane</keyword>
<dbReference type="AlphaFoldDB" id="D7CII0"/>